<sequence>MAFVNRIGNVLKQTLTKHVGLESSAASNSMFYQAIRSMSTKLFVGGLSYGTDESSLSQAFSQHGEVVEAKIIIDRDSGRSRGFGFVTFASNEDAAKAMQAWDGQDLHGRRLRVNYATEKPRAPRFDGNFGGGGGGYGYPTGPYGGGGGGGGYDGGNFTNNYNPGGSNYNPGGSNFGGGLGNSDFGDGGNPGGRYANVDSTPSSFGGGNVGGPYDPSTEVDDFASGGNGQFDAGISDEEDKDKNEEPSDYVNRSG</sequence>
<dbReference type="GO" id="GO:0003723">
    <property type="term" value="F:RNA binding"/>
    <property type="evidence" value="ECO:0007669"/>
    <property type="project" value="UniProtKB-UniRule"/>
</dbReference>
<keyword evidence="6" id="KW-1185">Reference proteome</keyword>
<feature type="compositionally biased region" description="Gly residues" evidence="3">
    <location>
        <begin position="179"/>
        <end position="191"/>
    </location>
</feature>
<reference evidence="5" key="1">
    <citation type="submission" date="2023-03" db="EMBL/GenBank/DDBJ databases">
        <authorList>
            <person name="Julca I."/>
        </authorList>
    </citation>
    <scope>NUCLEOTIDE SEQUENCE</scope>
</reference>
<organism evidence="5 6">
    <name type="scientific">Oldenlandia corymbosa var. corymbosa</name>
    <dbReference type="NCBI Taxonomy" id="529605"/>
    <lineage>
        <taxon>Eukaryota</taxon>
        <taxon>Viridiplantae</taxon>
        <taxon>Streptophyta</taxon>
        <taxon>Embryophyta</taxon>
        <taxon>Tracheophyta</taxon>
        <taxon>Spermatophyta</taxon>
        <taxon>Magnoliopsida</taxon>
        <taxon>eudicotyledons</taxon>
        <taxon>Gunneridae</taxon>
        <taxon>Pentapetalae</taxon>
        <taxon>asterids</taxon>
        <taxon>lamiids</taxon>
        <taxon>Gentianales</taxon>
        <taxon>Rubiaceae</taxon>
        <taxon>Rubioideae</taxon>
        <taxon>Spermacoceae</taxon>
        <taxon>Hedyotis-Oldenlandia complex</taxon>
        <taxon>Oldenlandia</taxon>
    </lineage>
</organism>
<evidence type="ECO:0000256" key="3">
    <source>
        <dbReference type="SAM" id="MobiDB-lite"/>
    </source>
</evidence>
<dbReference type="SMART" id="SM00360">
    <property type="entry name" value="RRM"/>
    <property type="match status" value="1"/>
</dbReference>
<evidence type="ECO:0000313" key="6">
    <source>
        <dbReference type="Proteomes" id="UP001161247"/>
    </source>
</evidence>
<dbReference type="InterPro" id="IPR048289">
    <property type="entry name" value="RRM2_NsCP33-like"/>
</dbReference>
<dbReference type="InterPro" id="IPR052462">
    <property type="entry name" value="SLIRP/GR-RBP-like"/>
</dbReference>
<dbReference type="CDD" id="cd21608">
    <property type="entry name" value="RRM2_NsCP33_like"/>
    <property type="match status" value="1"/>
</dbReference>
<evidence type="ECO:0000256" key="1">
    <source>
        <dbReference type="ARBA" id="ARBA00022884"/>
    </source>
</evidence>
<dbReference type="EMBL" id="OX459123">
    <property type="protein sequence ID" value="CAI9109836.1"/>
    <property type="molecule type" value="Genomic_DNA"/>
</dbReference>
<dbReference type="PROSITE" id="PS50102">
    <property type="entry name" value="RRM"/>
    <property type="match status" value="1"/>
</dbReference>
<dbReference type="Proteomes" id="UP001161247">
    <property type="component" value="Chromosome 6"/>
</dbReference>
<evidence type="ECO:0000259" key="4">
    <source>
        <dbReference type="PROSITE" id="PS50102"/>
    </source>
</evidence>
<dbReference type="PANTHER" id="PTHR48027">
    <property type="entry name" value="HETEROGENEOUS NUCLEAR RIBONUCLEOPROTEIN 87F-RELATED"/>
    <property type="match status" value="1"/>
</dbReference>
<name>A0AAV1DPP7_OLDCO</name>
<protein>
    <submittedName>
        <fullName evidence="5">OLC1v1009747C1</fullName>
    </submittedName>
</protein>
<dbReference type="InterPro" id="IPR035979">
    <property type="entry name" value="RBD_domain_sf"/>
</dbReference>
<accession>A0AAV1DPP7</accession>
<proteinExistence type="predicted"/>
<evidence type="ECO:0000256" key="2">
    <source>
        <dbReference type="PROSITE-ProRule" id="PRU00176"/>
    </source>
</evidence>
<dbReference type="AlphaFoldDB" id="A0AAV1DPP7"/>
<dbReference type="SUPFAM" id="SSF54928">
    <property type="entry name" value="RNA-binding domain, RBD"/>
    <property type="match status" value="1"/>
</dbReference>
<feature type="region of interest" description="Disordered" evidence="3">
    <location>
        <begin position="179"/>
        <end position="254"/>
    </location>
</feature>
<dbReference type="InterPro" id="IPR012677">
    <property type="entry name" value="Nucleotide-bd_a/b_plait_sf"/>
</dbReference>
<dbReference type="Pfam" id="PF00076">
    <property type="entry name" value="RRM_1"/>
    <property type="match status" value="1"/>
</dbReference>
<keyword evidence="1 2" id="KW-0694">RNA-binding</keyword>
<gene>
    <name evidence="5" type="ORF">OLC1_LOCUS17635</name>
</gene>
<dbReference type="Gene3D" id="3.30.70.330">
    <property type="match status" value="1"/>
</dbReference>
<dbReference type="InterPro" id="IPR000504">
    <property type="entry name" value="RRM_dom"/>
</dbReference>
<evidence type="ECO:0000313" key="5">
    <source>
        <dbReference type="EMBL" id="CAI9109836.1"/>
    </source>
</evidence>
<feature type="domain" description="RRM" evidence="4">
    <location>
        <begin position="40"/>
        <end position="118"/>
    </location>
</feature>
<dbReference type="PRINTS" id="PR01228">
    <property type="entry name" value="EGGSHELL"/>
</dbReference>